<reference evidence="3" key="2">
    <citation type="submission" date="2014-03" db="EMBL/GenBank/DDBJ databases">
        <authorList>
            <person name="Genoscope - CEA"/>
        </authorList>
    </citation>
    <scope>NUCLEOTIDE SEQUENCE</scope>
</reference>
<protein>
    <recommendedName>
        <fullName evidence="2">VIT domain-containing protein</fullName>
    </recommendedName>
</protein>
<name>A0A060XD04_ONCMY</name>
<dbReference type="PANTHER" id="PTHR10338:SF119">
    <property type="entry name" value="INTER-ALPHA-TRYPSIN INHIBITOR HEAVY CHAIN H4"/>
    <property type="match status" value="1"/>
</dbReference>
<dbReference type="AlphaFoldDB" id="A0A060XD04"/>
<dbReference type="InterPro" id="IPR050934">
    <property type="entry name" value="ITIH"/>
</dbReference>
<reference evidence="3" key="1">
    <citation type="journal article" date="2014" name="Nat. Commun.">
        <title>The rainbow trout genome provides novel insights into evolution after whole-genome duplication in vertebrates.</title>
        <authorList>
            <person name="Berthelot C."/>
            <person name="Brunet F."/>
            <person name="Chalopin D."/>
            <person name="Juanchich A."/>
            <person name="Bernard M."/>
            <person name="Noel B."/>
            <person name="Bento P."/>
            <person name="Da Silva C."/>
            <person name="Labadie K."/>
            <person name="Alberti A."/>
            <person name="Aury J.M."/>
            <person name="Louis A."/>
            <person name="Dehais P."/>
            <person name="Bardou P."/>
            <person name="Montfort J."/>
            <person name="Klopp C."/>
            <person name="Cabau C."/>
            <person name="Gaspin C."/>
            <person name="Thorgaard G.H."/>
            <person name="Boussaha M."/>
            <person name="Quillet E."/>
            <person name="Guyomard R."/>
            <person name="Galiana D."/>
            <person name="Bobe J."/>
            <person name="Volff J.N."/>
            <person name="Genet C."/>
            <person name="Wincker P."/>
            <person name="Jaillon O."/>
            <person name="Roest Crollius H."/>
            <person name="Guiguen Y."/>
        </authorList>
    </citation>
    <scope>NUCLEOTIDE SEQUENCE [LARGE SCALE GENOMIC DNA]</scope>
</reference>
<evidence type="ECO:0000259" key="2">
    <source>
        <dbReference type="PROSITE" id="PS51468"/>
    </source>
</evidence>
<evidence type="ECO:0000313" key="3">
    <source>
        <dbReference type="EMBL" id="CDQ77533.1"/>
    </source>
</evidence>
<sequence>MMKGVSVGVGLLGLLLACVTTAPTDKNRDWDIYSFHINSTVTSRYATTIITSRVANRINQSQEIEFHVKIPKNAFISKFKM</sequence>
<gene>
    <name evidence="3" type="ORF">GSONMT00003189001</name>
</gene>
<feature type="domain" description="VIT" evidence="2">
    <location>
        <begin position="16"/>
        <end position="81"/>
    </location>
</feature>
<evidence type="ECO:0000256" key="1">
    <source>
        <dbReference type="SAM" id="SignalP"/>
    </source>
</evidence>
<dbReference type="EMBL" id="FR905239">
    <property type="protein sequence ID" value="CDQ77533.1"/>
    <property type="molecule type" value="Genomic_DNA"/>
</dbReference>
<feature type="signal peptide" evidence="1">
    <location>
        <begin position="1"/>
        <end position="21"/>
    </location>
</feature>
<proteinExistence type="predicted"/>
<dbReference type="InterPro" id="IPR013694">
    <property type="entry name" value="VIT"/>
</dbReference>
<feature type="chain" id="PRO_5001595037" description="VIT domain-containing protein" evidence="1">
    <location>
        <begin position="22"/>
        <end position="81"/>
    </location>
</feature>
<keyword evidence="1" id="KW-0732">Signal</keyword>
<accession>A0A060XD04</accession>
<dbReference type="PROSITE" id="PS51468">
    <property type="entry name" value="VIT"/>
    <property type="match status" value="1"/>
</dbReference>
<dbReference type="STRING" id="8022.A0A060XD04"/>
<evidence type="ECO:0000313" key="4">
    <source>
        <dbReference type="Proteomes" id="UP000193380"/>
    </source>
</evidence>
<dbReference type="PROSITE" id="PS51257">
    <property type="entry name" value="PROKAR_LIPOPROTEIN"/>
    <property type="match status" value="1"/>
</dbReference>
<dbReference type="Pfam" id="PF08487">
    <property type="entry name" value="VIT"/>
    <property type="match status" value="1"/>
</dbReference>
<organism evidence="3 4">
    <name type="scientific">Oncorhynchus mykiss</name>
    <name type="common">Rainbow trout</name>
    <name type="synonym">Salmo gairdneri</name>
    <dbReference type="NCBI Taxonomy" id="8022"/>
    <lineage>
        <taxon>Eukaryota</taxon>
        <taxon>Metazoa</taxon>
        <taxon>Chordata</taxon>
        <taxon>Craniata</taxon>
        <taxon>Vertebrata</taxon>
        <taxon>Euteleostomi</taxon>
        <taxon>Actinopterygii</taxon>
        <taxon>Neopterygii</taxon>
        <taxon>Teleostei</taxon>
        <taxon>Protacanthopterygii</taxon>
        <taxon>Salmoniformes</taxon>
        <taxon>Salmonidae</taxon>
        <taxon>Salmoninae</taxon>
        <taxon>Oncorhynchus</taxon>
    </lineage>
</organism>
<dbReference type="PaxDb" id="8022-A0A060XD04"/>
<dbReference type="Proteomes" id="UP000193380">
    <property type="component" value="Unassembled WGS sequence"/>
</dbReference>
<dbReference type="PANTHER" id="PTHR10338">
    <property type="entry name" value="INTER-ALPHA-TRYPSIN INHIBITOR HEAVY CHAIN FAMILY MEMBER"/>
    <property type="match status" value="1"/>
</dbReference>